<accession>A0A426YQ63</accession>
<comment type="caution">
    <text evidence="1">The sequence shown here is derived from an EMBL/GenBank/DDBJ whole genome shotgun (WGS) entry which is preliminary data.</text>
</comment>
<proteinExistence type="predicted"/>
<dbReference type="EMBL" id="AMZH03010899">
    <property type="protein sequence ID" value="RRT53867.1"/>
    <property type="molecule type" value="Genomic_DNA"/>
</dbReference>
<name>A0A426YQ63_ENSVE</name>
<organism evidence="1 2">
    <name type="scientific">Ensete ventricosum</name>
    <name type="common">Abyssinian banana</name>
    <name type="synonym">Musa ensete</name>
    <dbReference type="NCBI Taxonomy" id="4639"/>
    <lineage>
        <taxon>Eukaryota</taxon>
        <taxon>Viridiplantae</taxon>
        <taxon>Streptophyta</taxon>
        <taxon>Embryophyta</taxon>
        <taxon>Tracheophyta</taxon>
        <taxon>Spermatophyta</taxon>
        <taxon>Magnoliopsida</taxon>
        <taxon>Liliopsida</taxon>
        <taxon>Zingiberales</taxon>
        <taxon>Musaceae</taxon>
        <taxon>Ensete</taxon>
    </lineage>
</organism>
<gene>
    <name evidence="1" type="ORF">B296_00043555</name>
</gene>
<sequence length="91" mass="10002">MPLRNRARSSAASTSRNRFSGIQVPVFGSLIQKTPSLVAAPDSPSAAGTRDTAAAAVACDRRLRNTKKNRNRKREFCWRSWGGHGSRQSEM</sequence>
<dbReference type="AlphaFoldDB" id="A0A426YQ63"/>
<evidence type="ECO:0000313" key="2">
    <source>
        <dbReference type="Proteomes" id="UP000287651"/>
    </source>
</evidence>
<evidence type="ECO:0000313" key="1">
    <source>
        <dbReference type="EMBL" id="RRT53867.1"/>
    </source>
</evidence>
<protein>
    <submittedName>
        <fullName evidence="1">Uncharacterized protein</fullName>
    </submittedName>
</protein>
<reference evidence="1 2" key="1">
    <citation type="journal article" date="2014" name="Agronomy (Basel)">
        <title>A Draft Genome Sequence for Ensete ventricosum, the Drought-Tolerant Tree Against Hunger.</title>
        <authorList>
            <person name="Harrison J."/>
            <person name="Moore K.A."/>
            <person name="Paszkiewicz K."/>
            <person name="Jones T."/>
            <person name="Grant M."/>
            <person name="Ambacheew D."/>
            <person name="Muzemil S."/>
            <person name="Studholme D.J."/>
        </authorList>
    </citation>
    <scope>NUCLEOTIDE SEQUENCE [LARGE SCALE GENOMIC DNA]</scope>
</reference>
<dbReference type="Proteomes" id="UP000287651">
    <property type="component" value="Unassembled WGS sequence"/>
</dbReference>